<name>A0AAD9NYJ2_RIDPI</name>
<evidence type="ECO:0000256" key="1">
    <source>
        <dbReference type="SAM" id="SignalP"/>
    </source>
</evidence>
<reference evidence="2" key="1">
    <citation type="journal article" date="2023" name="Mol. Biol. Evol.">
        <title>Third-Generation Sequencing Reveals the Adaptive Role of the Epigenome in Three Deep-Sea Polychaetes.</title>
        <authorList>
            <person name="Perez M."/>
            <person name="Aroh O."/>
            <person name="Sun Y."/>
            <person name="Lan Y."/>
            <person name="Juniper S.K."/>
            <person name="Young C.R."/>
            <person name="Angers B."/>
            <person name="Qian P.Y."/>
        </authorList>
    </citation>
    <scope>NUCLEOTIDE SEQUENCE</scope>
    <source>
        <strain evidence="2">R07B-5</strain>
    </source>
</reference>
<feature type="chain" id="PRO_5041951013" evidence="1">
    <location>
        <begin position="24"/>
        <end position="47"/>
    </location>
</feature>
<protein>
    <submittedName>
        <fullName evidence="2">Uncharacterized protein</fullName>
    </submittedName>
</protein>
<organism evidence="2 3">
    <name type="scientific">Ridgeia piscesae</name>
    <name type="common">Tubeworm</name>
    <dbReference type="NCBI Taxonomy" id="27915"/>
    <lineage>
        <taxon>Eukaryota</taxon>
        <taxon>Metazoa</taxon>
        <taxon>Spiralia</taxon>
        <taxon>Lophotrochozoa</taxon>
        <taxon>Annelida</taxon>
        <taxon>Polychaeta</taxon>
        <taxon>Sedentaria</taxon>
        <taxon>Canalipalpata</taxon>
        <taxon>Sabellida</taxon>
        <taxon>Siboglinidae</taxon>
        <taxon>Ridgeia</taxon>
    </lineage>
</organism>
<evidence type="ECO:0000313" key="3">
    <source>
        <dbReference type="Proteomes" id="UP001209878"/>
    </source>
</evidence>
<keyword evidence="3" id="KW-1185">Reference proteome</keyword>
<keyword evidence="1" id="KW-0732">Signal</keyword>
<feature type="signal peptide" evidence="1">
    <location>
        <begin position="1"/>
        <end position="23"/>
    </location>
</feature>
<comment type="caution">
    <text evidence="2">The sequence shown here is derived from an EMBL/GenBank/DDBJ whole genome shotgun (WGS) entry which is preliminary data.</text>
</comment>
<gene>
    <name evidence="2" type="ORF">NP493_250g03014</name>
</gene>
<proteinExistence type="predicted"/>
<accession>A0AAD9NYJ2</accession>
<evidence type="ECO:0000313" key="2">
    <source>
        <dbReference type="EMBL" id="KAK2184859.1"/>
    </source>
</evidence>
<dbReference type="Proteomes" id="UP001209878">
    <property type="component" value="Unassembled WGS sequence"/>
</dbReference>
<dbReference type="EMBL" id="JAODUO010000250">
    <property type="protein sequence ID" value="KAK2184859.1"/>
    <property type="molecule type" value="Genomic_DNA"/>
</dbReference>
<dbReference type="AlphaFoldDB" id="A0AAD9NYJ2"/>
<sequence length="47" mass="4954">MGEPQNIHMTPTFPLLVLGHVLCESQWVVLETQVPASDGVAVGPSPA</sequence>